<organism evidence="1 2">
    <name type="scientific">Smallanthus sonchifolius</name>
    <dbReference type="NCBI Taxonomy" id="185202"/>
    <lineage>
        <taxon>Eukaryota</taxon>
        <taxon>Viridiplantae</taxon>
        <taxon>Streptophyta</taxon>
        <taxon>Embryophyta</taxon>
        <taxon>Tracheophyta</taxon>
        <taxon>Spermatophyta</taxon>
        <taxon>Magnoliopsida</taxon>
        <taxon>eudicotyledons</taxon>
        <taxon>Gunneridae</taxon>
        <taxon>Pentapetalae</taxon>
        <taxon>asterids</taxon>
        <taxon>campanulids</taxon>
        <taxon>Asterales</taxon>
        <taxon>Asteraceae</taxon>
        <taxon>Asteroideae</taxon>
        <taxon>Heliantheae alliance</taxon>
        <taxon>Millerieae</taxon>
        <taxon>Smallanthus</taxon>
    </lineage>
</organism>
<name>A0ACB9CG43_9ASTR</name>
<comment type="caution">
    <text evidence="1">The sequence shown here is derived from an EMBL/GenBank/DDBJ whole genome shotgun (WGS) entry which is preliminary data.</text>
</comment>
<protein>
    <submittedName>
        <fullName evidence="1">Uncharacterized protein</fullName>
    </submittedName>
</protein>
<accession>A0ACB9CG43</accession>
<dbReference type="Proteomes" id="UP001056120">
    <property type="component" value="Linkage Group LG21"/>
</dbReference>
<evidence type="ECO:0000313" key="2">
    <source>
        <dbReference type="Proteomes" id="UP001056120"/>
    </source>
</evidence>
<gene>
    <name evidence="1" type="ORF">L1987_64431</name>
</gene>
<dbReference type="EMBL" id="CM042038">
    <property type="protein sequence ID" value="KAI3733211.1"/>
    <property type="molecule type" value="Genomic_DNA"/>
</dbReference>
<reference evidence="2" key="1">
    <citation type="journal article" date="2022" name="Mol. Ecol. Resour.">
        <title>The genomes of chicory, endive, great burdock and yacon provide insights into Asteraceae palaeo-polyploidization history and plant inulin production.</title>
        <authorList>
            <person name="Fan W."/>
            <person name="Wang S."/>
            <person name="Wang H."/>
            <person name="Wang A."/>
            <person name="Jiang F."/>
            <person name="Liu H."/>
            <person name="Zhao H."/>
            <person name="Xu D."/>
            <person name="Zhang Y."/>
        </authorList>
    </citation>
    <scope>NUCLEOTIDE SEQUENCE [LARGE SCALE GENOMIC DNA]</scope>
    <source>
        <strain evidence="2">cv. Yunnan</strain>
    </source>
</reference>
<sequence length="79" mass="8729">MARSTEAFYLASGLVAPGLNLENAEIFMVVVPRKLDDSTKSTNSVTKNNYGNFCTMLVGNYKLKSARQIIWDSGRNPGR</sequence>
<proteinExistence type="predicted"/>
<evidence type="ECO:0000313" key="1">
    <source>
        <dbReference type="EMBL" id="KAI3733211.1"/>
    </source>
</evidence>
<keyword evidence="2" id="KW-1185">Reference proteome</keyword>
<reference evidence="1 2" key="2">
    <citation type="journal article" date="2022" name="Mol. Ecol. Resour.">
        <title>The genomes of chicory, endive, great burdock and yacon provide insights into Asteraceae paleo-polyploidization history and plant inulin production.</title>
        <authorList>
            <person name="Fan W."/>
            <person name="Wang S."/>
            <person name="Wang H."/>
            <person name="Wang A."/>
            <person name="Jiang F."/>
            <person name="Liu H."/>
            <person name="Zhao H."/>
            <person name="Xu D."/>
            <person name="Zhang Y."/>
        </authorList>
    </citation>
    <scope>NUCLEOTIDE SEQUENCE [LARGE SCALE GENOMIC DNA]</scope>
    <source>
        <strain evidence="2">cv. Yunnan</strain>
        <tissue evidence="1">Leaves</tissue>
    </source>
</reference>